<keyword evidence="2" id="KW-1185">Reference proteome</keyword>
<reference evidence="1 2" key="1">
    <citation type="submission" date="2016-10" db="EMBL/GenBank/DDBJ databases">
        <authorList>
            <person name="de Groot N.N."/>
        </authorList>
    </citation>
    <scope>NUCLEOTIDE SEQUENCE [LARGE SCALE GENOMIC DNA]</scope>
    <source>
        <strain evidence="1 2">DSM 44149</strain>
    </source>
</reference>
<dbReference type="eggNOG" id="ENOG50327Y2">
    <property type="taxonomic scope" value="Bacteria"/>
</dbReference>
<protein>
    <submittedName>
        <fullName evidence="1">Uncharacterized protein</fullName>
    </submittedName>
</protein>
<organism evidence="1 2">
    <name type="scientific">Allokutzneria albata</name>
    <name type="common">Kibdelosporangium albatum</name>
    <dbReference type="NCBI Taxonomy" id="211114"/>
    <lineage>
        <taxon>Bacteria</taxon>
        <taxon>Bacillati</taxon>
        <taxon>Actinomycetota</taxon>
        <taxon>Actinomycetes</taxon>
        <taxon>Pseudonocardiales</taxon>
        <taxon>Pseudonocardiaceae</taxon>
        <taxon>Allokutzneria</taxon>
    </lineage>
</organism>
<name>A0A1G9USZ3_ALLAB</name>
<evidence type="ECO:0000313" key="1">
    <source>
        <dbReference type="EMBL" id="SDM63021.1"/>
    </source>
</evidence>
<dbReference type="STRING" id="211114.SAMN04489726_2603"/>
<proteinExistence type="predicted"/>
<dbReference type="AlphaFoldDB" id="A0A1G9USZ3"/>
<evidence type="ECO:0000313" key="2">
    <source>
        <dbReference type="Proteomes" id="UP000183376"/>
    </source>
</evidence>
<dbReference type="Proteomes" id="UP000183376">
    <property type="component" value="Chromosome I"/>
</dbReference>
<accession>A0A1G9USZ3</accession>
<gene>
    <name evidence="1" type="ORF">SAMN04489726_2603</name>
</gene>
<sequence length="95" mass="9943">MCAYSASGVRHSVGVGIRDGRNIGVVTEPGARTAEVNGRKAVSVPTTPWSCLLMLALGETARVEVIVIGDGNENACETARKLGDVVEPRLPKRVG</sequence>
<dbReference type="EMBL" id="LT629701">
    <property type="protein sequence ID" value="SDM63021.1"/>
    <property type="molecule type" value="Genomic_DNA"/>
</dbReference>